<feature type="domain" description="Integrator complex subunit 7 N-terminal" evidence="8">
    <location>
        <begin position="26"/>
        <end position="531"/>
    </location>
</feature>
<evidence type="ECO:0000259" key="7">
    <source>
        <dbReference type="Pfam" id="PF22965"/>
    </source>
</evidence>
<dbReference type="Proteomes" id="UP001152888">
    <property type="component" value="Unassembled WGS sequence"/>
</dbReference>
<dbReference type="SUPFAM" id="SSF48371">
    <property type="entry name" value="ARM repeat"/>
    <property type="match status" value="1"/>
</dbReference>
<evidence type="ECO:0000256" key="3">
    <source>
        <dbReference type="ARBA" id="ARBA00008565"/>
    </source>
</evidence>
<evidence type="ECO:0000259" key="9">
    <source>
        <dbReference type="Pfam" id="PF24437"/>
    </source>
</evidence>
<dbReference type="Pfam" id="PF24437">
    <property type="entry name" value="INTS7_HB"/>
    <property type="match status" value="1"/>
</dbReference>
<dbReference type="InterPro" id="IPR056517">
    <property type="entry name" value="INTS7_HB"/>
</dbReference>
<evidence type="ECO:0000313" key="11">
    <source>
        <dbReference type="Proteomes" id="UP001152888"/>
    </source>
</evidence>
<comment type="caution">
    <text evidence="10">The sequence shown here is derived from an EMBL/GenBank/DDBJ whole genome shotgun (WGS) entry which is preliminary data.</text>
</comment>
<keyword evidence="6" id="KW-0539">Nucleus</keyword>
<dbReference type="PANTHER" id="PTHR13322">
    <property type="entry name" value="C1ORF73 PROTEIN"/>
    <property type="match status" value="1"/>
</dbReference>
<reference evidence="10" key="1">
    <citation type="submission" date="2022-03" db="EMBL/GenBank/DDBJ databases">
        <authorList>
            <person name="Sayadi A."/>
        </authorList>
    </citation>
    <scope>NUCLEOTIDE SEQUENCE</scope>
</reference>
<sequence length="966" mass="108301">MLGGVRVSAFNENGLGEPEQDANSALTELDKGLRSGKVGEQCEAIVRFPKLFEKYPFPILINASLLKLADVFRMGNNFLRLCILRVCQQSEKHLDKISNVDEFVRRIYSVIHSNDPIARAVTLRIFGAVAAIIPERQQIHHCIRSSLDSHDVVEVEAAIYAAIQFAAQSKTFAVSMCNKVSDMIQGHSTPANMKLQLIPILQYMHHDTNTAAMVRSLCIDLLPGYPAQEFVLVTLNTLTKLAAATLVDIPSQVNLLLKYLKNDPRWEIKLKSLEHLYELAKPGAHLWPPGSVEEVIEYVLSAKQKRIVVPALRVLKVLVESPRMCHEHRTSGSKLKELCSNHCYSPEPLIAVLAIQILTEILCYCFKENLEADGANEVITALETLILLLTYTDEKNTSQLKTALKCAVRLCEARQEYCKTFVELLGTQLHNIDGDYTITICEALGAIGSLRSETLLPLIDTILTLLTALADIPNASQLQTRTKTMLCTLIFQTLSGYNWNEPTYDTIIKVVEKNNLWANYCISRAAVRYGHHKIAHHIFSNLTEQVSLEHFHFWLMCLKEMSEAEMLLCENDETLVNRLDKAIIHYNKAAAALKAASTPQHNLTFQAEYMKIRTEFLQCLLQLIYTCNILCIVPPPAIASTIVQNTRDEYQRHGYITNQFRKCAKEFKNCGELHWKLYQTAFDADPATLENMQILQQMCVMLEQYVDSICVSGSAVKDDPIEFGSKNVRLELQQLVKACEHAVKIAQNLNNEEPVSTCTITHRQVEVLKVIVDLITKASLPVPRYFFQVLQSTSVKLAISPQPRVLGEFISVQAGSQLAVKVEGVVQHGTQPGLFRKIKEVVVTVTSQLQNSQKNKEILDPKLLEQVSVLSQTVTPHNDFFAAQFLLAFPRGGQYLLVVEASVIDENSNAWKTGPRSTLTVKVPEETKLTPIAVPGMANNANVILMPEDSLFTRGHLKKDVNKTQH</sequence>
<evidence type="ECO:0000256" key="2">
    <source>
        <dbReference type="ARBA" id="ARBA00004496"/>
    </source>
</evidence>
<evidence type="ECO:0000256" key="1">
    <source>
        <dbReference type="ARBA" id="ARBA00004123"/>
    </source>
</evidence>
<feature type="domain" description="Integrator complex subunit 7 C-terminal" evidence="7">
    <location>
        <begin position="796"/>
        <end position="911"/>
    </location>
</feature>
<keyword evidence="11" id="KW-1185">Reference proteome</keyword>
<evidence type="ECO:0000313" key="10">
    <source>
        <dbReference type="EMBL" id="CAH2002513.1"/>
    </source>
</evidence>
<accession>A0A9P0PXU0</accession>
<dbReference type="InterPro" id="IPR056516">
    <property type="entry name" value="INTS7_N"/>
</dbReference>
<evidence type="ECO:0000256" key="6">
    <source>
        <dbReference type="ARBA" id="ARBA00023242"/>
    </source>
</evidence>
<dbReference type="InterPro" id="IPR054519">
    <property type="entry name" value="INTS7_C"/>
</dbReference>
<dbReference type="Pfam" id="PF24436">
    <property type="entry name" value="INTS7_N"/>
    <property type="match status" value="1"/>
</dbReference>
<keyword evidence="5" id="KW-0963">Cytoplasm</keyword>
<protein>
    <recommendedName>
        <fullName evidence="4">Integrator complex subunit 7</fullName>
    </recommendedName>
</protein>
<comment type="subcellular location">
    <subcellularLocation>
        <location evidence="2">Cytoplasm</location>
    </subcellularLocation>
    <subcellularLocation>
        <location evidence="1">Nucleus</location>
    </subcellularLocation>
</comment>
<dbReference type="Gene3D" id="1.25.10.10">
    <property type="entry name" value="Leucine-rich Repeat Variant"/>
    <property type="match status" value="1"/>
</dbReference>
<gene>
    <name evidence="10" type="ORF">ACAOBT_LOCUS26833</name>
</gene>
<dbReference type="InterPro" id="IPR011989">
    <property type="entry name" value="ARM-like"/>
</dbReference>
<dbReference type="GO" id="GO:0034472">
    <property type="term" value="P:snRNA 3'-end processing"/>
    <property type="evidence" value="ECO:0007669"/>
    <property type="project" value="TreeGrafter"/>
</dbReference>
<organism evidence="10 11">
    <name type="scientific">Acanthoscelides obtectus</name>
    <name type="common">Bean weevil</name>
    <name type="synonym">Bruchus obtectus</name>
    <dbReference type="NCBI Taxonomy" id="200917"/>
    <lineage>
        <taxon>Eukaryota</taxon>
        <taxon>Metazoa</taxon>
        <taxon>Ecdysozoa</taxon>
        <taxon>Arthropoda</taxon>
        <taxon>Hexapoda</taxon>
        <taxon>Insecta</taxon>
        <taxon>Pterygota</taxon>
        <taxon>Neoptera</taxon>
        <taxon>Endopterygota</taxon>
        <taxon>Coleoptera</taxon>
        <taxon>Polyphaga</taxon>
        <taxon>Cucujiformia</taxon>
        <taxon>Chrysomeloidea</taxon>
        <taxon>Chrysomelidae</taxon>
        <taxon>Bruchinae</taxon>
        <taxon>Bruchini</taxon>
        <taxon>Acanthoscelides</taxon>
    </lineage>
</organism>
<dbReference type="AlphaFoldDB" id="A0A9P0PXU0"/>
<dbReference type="PANTHER" id="PTHR13322:SF2">
    <property type="entry name" value="INTEGRATOR COMPLEX SUBUNIT 7"/>
    <property type="match status" value="1"/>
</dbReference>
<dbReference type="InterPro" id="IPR033060">
    <property type="entry name" value="INTS7"/>
</dbReference>
<dbReference type="InterPro" id="IPR016024">
    <property type="entry name" value="ARM-type_fold"/>
</dbReference>
<dbReference type="GO" id="GO:0032039">
    <property type="term" value="C:integrator complex"/>
    <property type="evidence" value="ECO:0007669"/>
    <property type="project" value="InterPro"/>
</dbReference>
<dbReference type="OrthoDB" id="1921953at2759"/>
<feature type="domain" description="Integrator complex subunit 7 helical bundle" evidence="9">
    <location>
        <begin position="532"/>
        <end position="709"/>
    </location>
</feature>
<proteinExistence type="inferred from homology"/>
<dbReference type="EMBL" id="CAKOFQ010007498">
    <property type="protein sequence ID" value="CAH2002513.1"/>
    <property type="molecule type" value="Genomic_DNA"/>
</dbReference>
<name>A0A9P0PXU0_ACAOB</name>
<dbReference type="GO" id="GO:0005737">
    <property type="term" value="C:cytoplasm"/>
    <property type="evidence" value="ECO:0007669"/>
    <property type="project" value="UniProtKB-SubCell"/>
</dbReference>
<evidence type="ECO:0000259" key="8">
    <source>
        <dbReference type="Pfam" id="PF24436"/>
    </source>
</evidence>
<comment type="similarity">
    <text evidence="3">Belongs to the Integrator subunit 7 family.</text>
</comment>
<evidence type="ECO:0000256" key="4">
    <source>
        <dbReference type="ARBA" id="ARBA00015336"/>
    </source>
</evidence>
<dbReference type="Pfam" id="PF22965">
    <property type="entry name" value="INTS7_C"/>
    <property type="match status" value="1"/>
</dbReference>
<evidence type="ECO:0000256" key="5">
    <source>
        <dbReference type="ARBA" id="ARBA00022490"/>
    </source>
</evidence>